<reference evidence="1 2" key="1">
    <citation type="journal article" date="2018" name="Nat. Biotechnol.">
        <title>A standardized bacterial taxonomy based on genome phylogeny substantially revises the tree of life.</title>
        <authorList>
            <person name="Parks D.H."/>
            <person name="Chuvochina M."/>
            <person name="Waite D.W."/>
            <person name="Rinke C."/>
            <person name="Skarshewski A."/>
            <person name="Chaumeil P.A."/>
            <person name="Hugenholtz P."/>
        </authorList>
    </citation>
    <scope>NUCLEOTIDE SEQUENCE [LARGE SCALE GENOMIC DNA]</scope>
    <source>
        <strain evidence="1">UBA8844</strain>
    </source>
</reference>
<evidence type="ECO:0000313" key="2">
    <source>
        <dbReference type="Proteomes" id="UP000264071"/>
    </source>
</evidence>
<dbReference type="EMBL" id="DPIY01000010">
    <property type="protein sequence ID" value="HCT57925.1"/>
    <property type="molecule type" value="Genomic_DNA"/>
</dbReference>
<sequence>MSVTVFVAVVVLALGLFALARAQRLFRKSIERDGLSRFRDAFRGRYPEILLSQVYSYLAERHGAVEPHYIVNPGDDLQQVHGLADLDLEDAVLVIADRAGARLPRANELDELKNGVRSVDDLLRYLEPYFRPEVVKG</sequence>
<evidence type="ECO:0000313" key="1">
    <source>
        <dbReference type="EMBL" id="HCT57925.1"/>
    </source>
</evidence>
<dbReference type="AlphaFoldDB" id="A0A3D4V9Y5"/>
<protein>
    <submittedName>
        <fullName evidence="1">Uncharacterized protein</fullName>
    </submittedName>
</protein>
<dbReference type="Proteomes" id="UP000264071">
    <property type="component" value="Unassembled WGS sequence"/>
</dbReference>
<comment type="caution">
    <text evidence="1">The sequence shown here is derived from an EMBL/GenBank/DDBJ whole genome shotgun (WGS) entry which is preliminary data.</text>
</comment>
<proteinExistence type="predicted"/>
<accession>A0A3D4V9Y5</accession>
<organism evidence="1 2">
    <name type="scientific">Gemmatimonas aurantiaca</name>
    <dbReference type="NCBI Taxonomy" id="173480"/>
    <lineage>
        <taxon>Bacteria</taxon>
        <taxon>Pseudomonadati</taxon>
        <taxon>Gemmatimonadota</taxon>
        <taxon>Gemmatimonadia</taxon>
        <taxon>Gemmatimonadales</taxon>
        <taxon>Gemmatimonadaceae</taxon>
        <taxon>Gemmatimonas</taxon>
    </lineage>
</organism>
<name>A0A3D4V9Y5_9BACT</name>
<gene>
    <name evidence="1" type="ORF">DGD08_12045</name>
</gene>